<gene>
    <name evidence="2" type="ORF">WG66_2426</name>
</gene>
<feature type="region of interest" description="Disordered" evidence="1">
    <location>
        <begin position="121"/>
        <end position="140"/>
    </location>
</feature>
<evidence type="ECO:0000256" key="1">
    <source>
        <dbReference type="SAM" id="MobiDB-lite"/>
    </source>
</evidence>
<evidence type="ECO:0000313" key="2">
    <source>
        <dbReference type="EMBL" id="KTB44996.1"/>
    </source>
</evidence>
<accession>A0A0W0G8V3</accession>
<feature type="region of interest" description="Disordered" evidence="1">
    <location>
        <begin position="1"/>
        <end position="29"/>
    </location>
</feature>
<dbReference type="AlphaFoldDB" id="A0A0W0G8V3"/>
<name>A0A0W0G8V3_MONRR</name>
<comment type="caution">
    <text evidence="2">The sequence shown here is derived from an EMBL/GenBank/DDBJ whole genome shotgun (WGS) entry which is preliminary data.</text>
</comment>
<protein>
    <submittedName>
        <fullName evidence="2">Uncharacterized protein</fullName>
    </submittedName>
</protein>
<proteinExistence type="predicted"/>
<evidence type="ECO:0000313" key="3">
    <source>
        <dbReference type="Proteomes" id="UP000054988"/>
    </source>
</evidence>
<reference evidence="2 3" key="1">
    <citation type="submission" date="2015-12" db="EMBL/GenBank/DDBJ databases">
        <title>Draft genome sequence of Moniliophthora roreri, the causal agent of frosty pod rot of cacao.</title>
        <authorList>
            <person name="Aime M.C."/>
            <person name="Diaz-Valderrama J.R."/>
            <person name="Kijpornyongpan T."/>
            <person name="Phillips-Mora W."/>
        </authorList>
    </citation>
    <scope>NUCLEOTIDE SEQUENCE [LARGE SCALE GENOMIC DNA]</scope>
    <source>
        <strain evidence="2 3">MCA 2952</strain>
    </source>
</reference>
<organism evidence="2 3">
    <name type="scientific">Moniliophthora roreri</name>
    <name type="common">Frosty pod rot fungus</name>
    <name type="synonym">Monilia roreri</name>
    <dbReference type="NCBI Taxonomy" id="221103"/>
    <lineage>
        <taxon>Eukaryota</taxon>
        <taxon>Fungi</taxon>
        <taxon>Dikarya</taxon>
        <taxon>Basidiomycota</taxon>
        <taxon>Agaricomycotina</taxon>
        <taxon>Agaricomycetes</taxon>
        <taxon>Agaricomycetidae</taxon>
        <taxon>Agaricales</taxon>
        <taxon>Marasmiineae</taxon>
        <taxon>Marasmiaceae</taxon>
        <taxon>Moniliophthora</taxon>
    </lineage>
</organism>
<dbReference type="Proteomes" id="UP000054988">
    <property type="component" value="Unassembled WGS sequence"/>
</dbReference>
<sequence length="140" mass="15807">MRIGGASTSHGSNTSSTQRAFEDISPSQSPETLKLRIVALRYLDDQRNEKQADLARLTQRIEEAHAVLIGVKRDLEEKSAELGEAEQARLDTNRLKVDLRHLGKEAEQERSRMRTDIQKLAAEVEGEQQNVRVSRSRSRG</sequence>
<dbReference type="EMBL" id="LATX01000811">
    <property type="protein sequence ID" value="KTB44996.1"/>
    <property type="molecule type" value="Genomic_DNA"/>
</dbReference>